<dbReference type="Proteomes" id="UP001314263">
    <property type="component" value="Unassembled WGS sequence"/>
</dbReference>
<name>A0AAV1HYK8_9CHLO</name>
<comment type="caution">
    <text evidence="1">The sequence shown here is derived from an EMBL/GenBank/DDBJ whole genome shotgun (WGS) entry which is preliminary data.</text>
</comment>
<dbReference type="EMBL" id="CAUYUE010000003">
    <property type="protein sequence ID" value="CAK0749110.1"/>
    <property type="molecule type" value="Genomic_DNA"/>
</dbReference>
<evidence type="ECO:0000313" key="2">
    <source>
        <dbReference type="Proteomes" id="UP001314263"/>
    </source>
</evidence>
<evidence type="ECO:0000313" key="1">
    <source>
        <dbReference type="EMBL" id="CAK0749110.1"/>
    </source>
</evidence>
<dbReference type="AlphaFoldDB" id="A0AAV1HYK8"/>
<proteinExistence type="predicted"/>
<sequence length="190" mass="21050">MIIPALQVFCGMLSRIAQFADIMLDAKQQIDKGVYHQAILGDLNTMAHGVARLSPLYCCDAMRWRTLGRTEAHFWHHHVLSVADPSHLPEQDGIERGREADQASNSSLAALGVPADVCRDVTNPGFADPFDPVETITLDNPSFRFLGVSLMKGKLDWVLLRRLRVRATAVGNHDYSASDHKWLCADVSAE</sequence>
<keyword evidence="2" id="KW-1185">Reference proteome</keyword>
<protein>
    <recommendedName>
        <fullName evidence="3">Endonuclease/exonuclease/phosphatase domain-containing protein</fullName>
    </recommendedName>
</protein>
<evidence type="ECO:0008006" key="3">
    <source>
        <dbReference type="Google" id="ProtNLM"/>
    </source>
</evidence>
<reference evidence="1 2" key="1">
    <citation type="submission" date="2023-10" db="EMBL/GenBank/DDBJ databases">
        <authorList>
            <person name="Maclean D."/>
            <person name="Macfadyen A."/>
        </authorList>
    </citation>
    <scope>NUCLEOTIDE SEQUENCE [LARGE SCALE GENOMIC DNA]</scope>
</reference>
<organism evidence="1 2">
    <name type="scientific">Coccomyxa viridis</name>
    <dbReference type="NCBI Taxonomy" id="1274662"/>
    <lineage>
        <taxon>Eukaryota</taxon>
        <taxon>Viridiplantae</taxon>
        <taxon>Chlorophyta</taxon>
        <taxon>core chlorophytes</taxon>
        <taxon>Trebouxiophyceae</taxon>
        <taxon>Trebouxiophyceae incertae sedis</taxon>
        <taxon>Coccomyxaceae</taxon>
        <taxon>Coccomyxa</taxon>
    </lineage>
</organism>
<accession>A0AAV1HYK8</accession>
<gene>
    <name evidence="1" type="ORF">CVIRNUC_001885</name>
</gene>